<reference evidence="1" key="2">
    <citation type="submission" date="2021-04" db="EMBL/GenBank/DDBJ databases">
        <authorList>
            <person name="Gilroy R."/>
        </authorList>
    </citation>
    <scope>NUCLEOTIDE SEQUENCE</scope>
    <source>
        <strain evidence="1">ChiHjej11B10-19426</strain>
    </source>
</reference>
<protein>
    <submittedName>
        <fullName evidence="1">Uncharacterized protein</fullName>
    </submittedName>
</protein>
<dbReference type="Proteomes" id="UP000824014">
    <property type="component" value="Unassembled WGS sequence"/>
</dbReference>
<dbReference type="EMBL" id="DXCC01000015">
    <property type="protein sequence ID" value="HIZ15190.1"/>
    <property type="molecule type" value="Genomic_DNA"/>
</dbReference>
<name>A0A9D2DE35_9BACT</name>
<organism evidence="1 2">
    <name type="scientific">Candidatus Tidjanibacter faecipullorum</name>
    <dbReference type="NCBI Taxonomy" id="2838766"/>
    <lineage>
        <taxon>Bacteria</taxon>
        <taxon>Pseudomonadati</taxon>
        <taxon>Bacteroidota</taxon>
        <taxon>Bacteroidia</taxon>
        <taxon>Bacteroidales</taxon>
        <taxon>Rikenellaceae</taxon>
        <taxon>Tidjanibacter</taxon>
    </lineage>
</organism>
<gene>
    <name evidence="1" type="ORF">H9816_04700</name>
</gene>
<reference evidence="1" key="1">
    <citation type="journal article" date="2021" name="PeerJ">
        <title>Extensive microbial diversity within the chicken gut microbiome revealed by metagenomics and culture.</title>
        <authorList>
            <person name="Gilroy R."/>
            <person name="Ravi A."/>
            <person name="Getino M."/>
            <person name="Pursley I."/>
            <person name="Horton D.L."/>
            <person name="Alikhan N.F."/>
            <person name="Baker D."/>
            <person name="Gharbi K."/>
            <person name="Hall N."/>
            <person name="Watson M."/>
            <person name="Adriaenssens E.M."/>
            <person name="Foster-Nyarko E."/>
            <person name="Jarju S."/>
            <person name="Secka A."/>
            <person name="Antonio M."/>
            <person name="Oren A."/>
            <person name="Chaudhuri R.R."/>
            <person name="La Ragione R."/>
            <person name="Hildebrand F."/>
            <person name="Pallen M.J."/>
        </authorList>
    </citation>
    <scope>NUCLEOTIDE SEQUENCE</scope>
    <source>
        <strain evidence="1">ChiHjej11B10-19426</strain>
    </source>
</reference>
<sequence>MEAQQNEDIMLYLAVIWKKLTDIEHQIQGGGKRIAPITTYLRELEQEVEKVARQMR</sequence>
<evidence type="ECO:0000313" key="1">
    <source>
        <dbReference type="EMBL" id="HIZ15190.1"/>
    </source>
</evidence>
<evidence type="ECO:0000313" key="2">
    <source>
        <dbReference type="Proteomes" id="UP000824014"/>
    </source>
</evidence>
<accession>A0A9D2DE35</accession>
<dbReference type="AlphaFoldDB" id="A0A9D2DE35"/>
<comment type="caution">
    <text evidence="1">The sequence shown here is derived from an EMBL/GenBank/DDBJ whole genome shotgun (WGS) entry which is preliminary data.</text>
</comment>
<proteinExistence type="predicted"/>